<dbReference type="RefSeq" id="WP_157459588.1">
    <property type="nucleotide sequence ID" value="NZ_WQLB01000015.1"/>
</dbReference>
<sequence>MTLTSMAALRLTASTLRQEGARPDSQRLSAFVQELSAFFHNAPLDELAAAAWPAVGDSVASLGEVLQHTPEPEAQQRALRTEARQRILHELLPLP</sequence>
<dbReference type="EMBL" id="WQLB01000015">
    <property type="protein sequence ID" value="MVN87533.1"/>
    <property type="molecule type" value="Genomic_DNA"/>
</dbReference>
<protein>
    <submittedName>
        <fullName evidence="1">Uncharacterized protein</fullName>
    </submittedName>
</protein>
<evidence type="ECO:0000313" key="2">
    <source>
        <dbReference type="Proteomes" id="UP000483286"/>
    </source>
</evidence>
<dbReference type="Proteomes" id="UP000483286">
    <property type="component" value="Unassembled WGS sequence"/>
</dbReference>
<comment type="caution">
    <text evidence="1">The sequence shown here is derived from an EMBL/GenBank/DDBJ whole genome shotgun (WGS) entry which is preliminary data.</text>
</comment>
<accession>A0A7C9HSD3</accession>
<gene>
    <name evidence="1" type="ORF">GO986_12230</name>
</gene>
<organism evidence="1 2">
    <name type="scientific">Deinococcus arboris</name>
    <dbReference type="NCBI Taxonomy" id="2682977"/>
    <lineage>
        <taxon>Bacteria</taxon>
        <taxon>Thermotogati</taxon>
        <taxon>Deinococcota</taxon>
        <taxon>Deinococci</taxon>
        <taxon>Deinococcales</taxon>
        <taxon>Deinococcaceae</taxon>
        <taxon>Deinococcus</taxon>
    </lineage>
</organism>
<keyword evidence="2" id="KW-1185">Reference proteome</keyword>
<reference evidence="1 2" key="1">
    <citation type="submission" date="2019-12" db="EMBL/GenBank/DDBJ databases">
        <title>Deinococcus sp. HMF7620 Genome sequencing and assembly.</title>
        <authorList>
            <person name="Kang H."/>
            <person name="Kim H."/>
            <person name="Joh K."/>
        </authorList>
    </citation>
    <scope>NUCLEOTIDE SEQUENCE [LARGE SCALE GENOMIC DNA]</scope>
    <source>
        <strain evidence="1 2">HMF7620</strain>
    </source>
</reference>
<evidence type="ECO:0000313" key="1">
    <source>
        <dbReference type="EMBL" id="MVN87533.1"/>
    </source>
</evidence>
<name>A0A7C9HSD3_9DEIO</name>
<dbReference type="AlphaFoldDB" id="A0A7C9HSD3"/>
<proteinExistence type="predicted"/>